<dbReference type="OrthoDB" id="9805337at2"/>
<evidence type="ECO:0000259" key="2">
    <source>
        <dbReference type="Pfam" id="PF01266"/>
    </source>
</evidence>
<proteinExistence type="predicted"/>
<keyword evidence="1 3" id="KW-0560">Oxidoreductase</keyword>
<protein>
    <submittedName>
        <fullName evidence="3">FAD dependent oxidoreductase</fullName>
        <ecNumber evidence="3">1.4.3.19</ecNumber>
    </submittedName>
</protein>
<evidence type="ECO:0000256" key="1">
    <source>
        <dbReference type="ARBA" id="ARBA00023002"/>
    </source>
</evidence>
<dbReference type="Gene3D" id="3.30.9.10">
    <property type="entry name" value="D-Amino Acid Oxidase, subunit A, domain 2"/>
    <property type="match status" value="1"/>
</dbReference>
<evidence type="ECO:0000313" key="4">
    <source>
        <dbReference type="Proteomes" id="UP000255297"/>
    </source>
</evidence>
<dbReference type="PANTHER" id="PTHR13847:SF289">
    <property type="entry name" value="GLYCINE OXIDASE"/>
    <property type="match status" value="1"/>
</dbReference>
<dbReference type="GO" id="GO:0005737">
    <property type="term" value="C:cytoplasm"/>
    <property type="evidence" value="ECO:0007669"/>
    <property type="project" value="TreeGrafter"/>
</dbReference>
<dbReference type="InterPro" id="IPR036188">
    <property type="entry name" value="FAD/NAD-bd_sf"/>
</dbReference>
<organism evidence="3 4">
    <name type="scientific">Legionella wadsworthii</name>
    <dbReference type="NCBI Taxonomy" id="28088"/>
    <lineage>
        <taxon>Bacteria</taxon>
        <taxon>Pseudomonadati</taxon>
        <taxon>Pseudomonadota</taxon>
        <taxon>Gammaproteobacteria</taxon>
        <taxon>Legionellales</taxon>
        <taxon>Legionellaceae</taxon>
        <taxon>Legionella</taxon>
    </lineage>
</organism>
<dbReference type="SUPFAM" id="SSF54373">
    <property type="entry name" value="FAD-linked reductases, C-terminal domain"/>
    <property type="match status" value="1"/>
</dbReference>
<sequence length="412" mass="46236">MKFDVIVLGSGIVGVSVAIHLQKRGRSVALIDLKNPGSETSYGNAGLIQREGVYPYAFPRELSSLIKYAFNSSPDVRYHPAAILKLTPFLWKYWLNSNSLRHTQIARSYANLIQHSVTEHHFLAEAAGSKRLFRSGGWIKIFRTVKKQDSETKFAEKCKEEFGIQYESINSNLLSKMEPDLDKSLLGALRYTDSEAVTDPGELVRSYANYFKELGGYFILGDALTLCNQWTVKTDHGDLHADSAVIALGPWSDVLCSKLGYDFPLAVKRGYHMHYGIRDNAQLNHPILDIENGYLLAPMTRGIRLTTGAEFAARDSRKTPIQLDLVEPIARKLFPINTRLDEYPWMGCRPCTPDMLPIIGQAPKHDKLWFAFGHAHHGLTLGPITGRLLAEMMTQGELITDPAPFTPTRFKI</sequence>
<dbReference type="Proteomes" id="UP000255297">
    <property type="component" value="Unassembled WGS sequence"/>
</dbReference>
<dbReference type="Pfam" id="PF01266">
    <property type="entry name" value="DAO"/>
    <property type="match status" value="1"/>
</dbReference>
<dbReference type="EMBL" id="UGPB01000001">
    <property type="protein sequence ID" value="STY29318.1"/>
    <property type="molecule type" value="Genomic_DNA"/>
</dbReference>
<evidence type="ECO:0000313" key="3">
    <source>
        <dbReference type="EMBL" id="STY29318.1"/>
    </source>
</evidence>
<dbReference type="EC" id="1.4.3.19" evidence="3"/>
<dbReference type="SUPFAM" id="SSF51905">
    <property type="entry name" value="FAD/NAD(P)-binding domain"/>
    <property type="match status" value="1"/>
</dbReference>
<dbReference type="RefSeq" id="WP_031565760.1">
    <property type="nucleotide sequence ID" value="NZ_CAAAIS010000003.1"/>
</dbReference>
<dbReference type="InterPro" id="IPR006076">
    <property type="entry name" value="FAD-dep_OxRdtase"/>
</dbReference>
<keyword evidence="4" id="KW-1185">Reference proteome</keyword>
<name>A0A378LU02_9GAMM</name>
<dbReference type="PANTHER" id="PTHR13847">
    <property type="entry name" value="SARCOSINE DEHYDROGENASE-RELATED"/>
    <property type="match status" value="1"/>
</dbReference>
<dbReference type="STRING" id="1122170.GCA_000701265_00983"/>
<dbReference type="GO" id="GO:0043799">
    <property type="term" value="F:glycine oxidase activity"/>
    <property type="evidence" value="ECO:0007669"/>
    <property type="project" value="UniProtKB-EC"/>
</dbReference>
<gene>
    <name evidence="3" type="primary">thiO_2</name>
    <name evidence="3" type="ORF">NCTC11532_01503</name>
</gene>
<dbReference type="Gene3D" id="3.50.50.60">
    <property type="entry name" value="FAD/NAD(P)-binding domain"/>
    <property type="match status" value="2"/>
</dbReference>
<dbReference type="AlphaFoldDB" id="A0A378LU02"/>
<feature type="domain" description="FAD dependent oxidoreductase" evidence="2">
    <location>
        <begin position="4"/>
        <end position="392"/>
    </location>
</feature>
<reference evidence="3 4" key="1">
    <citation type="submission" date="2018-06" db="EMBL/GenBank/DDBJ databases">
        <authorList>
            <consortium name="Pathogen Informatics"/>
            <person name="Doyle S."/>
        </authorList>
    </citation>
    <scope>NUCLEOTIDE SEQUENCE [LARGE SCALE GENOMIC DNA]</scope>
    <source>
        <strain evidence="3 4">NCTC11532</strain>
    </source>
</reference>
<accession>A0A378LU02</accession>